<dbReference type="OrthoDB" id="9790745at2"/>
<organism evidence="1 2">
    <name type="scientific">Polystyrenella longa</name>
    <dbReference type="NCBI Taxonomy" id="2528007"/>
    <lineage>
        <taxon>Bacteria</taxon>
        <taxon>Pseudomonadati</taxon>
        <taxon>Planctomycetota</taxon>
        <taxon>Planctomycetia</taxon>
        <taxon>Planctomycetales</taxon>
        <taxon>Planctomycetaceae</taxon>
        <taxon>Polystyrenella</taxon>
    </lineage>
</organism>
<name>A0A518CSZ7_9PLAN</name>
<evidence type="ECO:0000313" key="1">
    <source>
        <dbReference type="EMBL" id="QDU82353.1"/>
    </source>
</evidence>
<dbReference type="EMBL" id="CP036281">
    <property type="protein sequence ID" value="QDU82353.1"/>
    <property type="molecule type" value="Genomic_DNA"/>
</dbReference>
<gene>
    <name evidence="1" type="ORF">Pla110_41080</name>
</gene>
<proteinExistence type="predicted"/>
<dbReference type="RefSeq" id="WP_144998458.1">
    <property type="nucleotide sequence ID" value="NZ_CP036281.1"/>
</dbReference>
<dbReference type="AlphaFoldDB" id="A0A518CSZ7"/>
<protein>
    <recommendedName>
        <fullName evidence="3">Uroporphyrin-III C-methyltransferase</fullName>
    </recommendedName>
</protein>
<dbReference type="PANTHER" id="PTHR36849:SF1">
    <property type="entry name" value="CYTOPLASMIC PROTEIN"/>
    <property type="match status" value="1"/>
</dbReference>
<keyword evidence="2" id="KW-1185">Reference proteome</keyword>
<sequence>MNQKSSTIKIIRAYDIDDDDDGYRVLVDRLWPRGVKKERLDLDEWAKELAPSTDLRKWFDHDADKWEEFQKRYKKELSEKKETREELLKAAGNKTILLIYAAKDEEHNHALVLRERLQKDREK</sequence>
<dbReference type="Proteomes" id="UP000317178">
    <property type="component" value="Chromosome"/>
</dbReference>
<evidence type="ECO:0000313" key="2">
    <source>
        <dbReference type="Proteomes" id="UP000317178"/>
    </source>
</evidence>
<dbReference type="KEGG" id="plon:Pla110_41080"/>
<dbReference type="PANTHER" id="PTHR36849">
    <property type="entry name" value="CYTOPLASMIC PROTEIN-RELATED"/>
    <property type="match status" value="1"/>
</dbReference>
<evidence type="ECO:0008006" key="3">
    <source>
        <dbReference type="Google" id="ProtNLM"/>
    </source>
</evidence>
<reference evidence="1 2" key="1">
    <citation type="submission" date="2019-02" db="EMBL/GenBank/DDBJ databases">
        <title>Deep-cultivation of Planctomycetes and their phenomic and genomic characterization uncovers novel biology.</title>
        <authorList>
            <person name="Wiegand S."/>
            <person name="Jogler M."/>
            <person name="Boedeker C."/>
            <person name="Pinto D."/>
            <person name="Vollmers J."/>
            <person name="Rivas-Marin E."/>
            <person name="Kohn T."/>
            <person name="Peeters S.H."/>
            <person name="Heuer A."/>
            <person name="Rast P."/>
            <person name="Oberbeckmann S."/>
            <person name="Bunk B."/>
            <person name="Jeske O."/>
            <person name="Meyerdierks A."/>
            <person name="Storesund J.E."/>
            <person name="Kallscheuer N."/>
            <person name="Luecker S."/>
            <person name="Lage O.M."/>
            <person name="Pohl T."/>
            <person name="Merkel B.J."/>
            <person name="Hornburger P."/>
            <person name="Mueller R.-W."/>
            <person name="Bruemmer F."/>
            <person name="Labrenz M."/>
            <person name="Spormann A.M."/>
            <person name="Op den Camp H."/>
            <person name="Overmann J."/>
            <person name="Amann R."/>
            <person name="Jetten M.S.M."/>
            <person name="Mascher T."/>
            <person name="Medema M.H."/>
            <person name="Devos D.P."/>
            <person name="Kaster A.-K."/>
            <person name="Ovreas L."/>
            <person name="Rohde M."/>
            <person name="Galperin M.Y."/>
            <person name="Jogler C."/>
        </authorList>
    </citation>
    <scope>NUCLEOTIDE SEQUENCE [LARGE SCALE GENOMIC DNA]</scope>
    <source>
        <strain evidence="1 2">Pla110</strain>
    </source>
</reference>
<accession>A0A518CSZ7</accession>
<dbReference type="Pfam" id="PF22752">
    <property type="entry name" value="DUF488-N3i"/>
    <property type="match status" value="1"/>
</dbReference>
<dbReference type="InterPro" id="IPR052552">
    <property type="entry name" value="YeaO-like"/>
</dbReference>